<evidence type="ECO:0000256" key="11">
    <source>
        <dbReference type="RuleBase" id="RU361277"/>
    </source>
</evidence>
<reference evidence="14" key="1">
    <citation type="submission" date="2020-04" db="EMBL/GenBank/DDBJ databases">
        <title>Analysis of mating type loci in Filobasidium floriforme.</title>
        <authorList>
            <person name="Nowrousian M."/>
        </authorList>
    </citation>
    <scope>NUCLEOTIDE SEQUENCE</scope>
    <source>
        <strain evidence="14">CBS 6242</strain>
    </source>
</reference>
<evidence type="ECO:0000256" key="10">
    <source>
        <dbReference type="ARBA" id="ARBA00050997"/>
    </source>
</evidence>
<evidence type="ECO:0000256" key="7">
    <source>
        <dbReference type="ARBA" id="ARBA00022857"/>
    </source>
</evidence>
<evidence type="ECO:0000259" key="12">
    <source>
        <dbReference type="Pfam" id="PF00107"/>
    </source>
</evidence>
<dbReference type="InterPro" id="IPR047109">
    <property type="entry name" value="CAD-like"/>
</dbReference>
<dbReference type="InterPro" id="IPR029752">
    <property type="entry name" value="D-isomer_DH_CS1"/>
</dbReference>
<dbReference type="GO" id="GO:0008270">
    <property type="term" value="F:zinc ion binding"/>
    <property type="evidence" value="ECO:0007669"/>
    <property type="project" value="InterPro"/>
</dbReference>
<dbReference type="Pfam" id="PF08240">
    <property type="entry name" value="ADH_N"/>
    <property type="match status" value="1"/>
</dbReference>
<dbReference type="EMBL" id="JABELV010000059">
    <property type="protein sequence ID" value="KAG7544333.1"/>
    <property type="molecule type" value="Genomic_DNA"/>
</dbReference>
<dbReference type="Gene3D" id="3.40.50.720">
    <property type="entry name" value="NAD(P)-binding Rossmann-like Domain"/>
    <property type="match status" value="1"/>
</dbReference>
<comment type="catalytic activity">
    <reaction evidence="10">
        <text>a primary alcohol + NADP(+) = an aldehyde + NADPH + H(+)</text>
        <dbReference type="Rhea" id="RHEA:15937"/>
        <dbReference type="ChEBI" id="CHEBI:15378"/>
        <dbReference type="ChEBI" id="CHEBI:15734"/>
        <dbReference type="ChEBI" id="CHEBI:17478"/>
        <dbReference type="ChEBI" id="CHEBI:57783"/>
        <dbReference type="ChEBI" id="CHEBI:58349"/>
        <dbReference type="EC" id="1.1.1.2"/>
    </reaction>
    <physiologicalReaction direction="left-to-right" evidence="10">
        <dbReference type="Rhea" id="RHEA:15938"/>
    </physiologicalReaction>
    <physiologicalReaction direction="right-to-left" evidence="10">
        <dbReference type="Rhea" id="RHEA:15939"/>
    </physiologicalReaction>
</comment>
<evidence type="ECO:0000256" key="6">
    <source>
        <dbReference type="ARBA" id="ARBA00022833"/>
    </source>
</evidence>
<feature type="domain" description="Alcohol dehydrogenase-like C-terminal" evidence="12">
    <location>
        <begin position="191"/>
        <end position="313"/>
    </location>
</feature>
<keyword evidence="4" id="KW-0597">Phosphoprotein</keyword>
<dbReference type="InterPro" id="IPR013154">
    <property type="entry name" value="ADH-like_N"/>
</dbReference>
<dbReference type="CDD" id="cd05283">
    <property type="entry name" value="CAD1"/>
    <property type="match status" value="1"/>
</dbReference>
<comment type="caution">
    <text evidence="14">The sequence shown here is derived from an EMBL/GenBank/DDBJ whole genome shotgun (WGS) entry which is preliminary data.</text>
</comment>
<dbReference type="GO" id="GO:0008106">
    <property type="term" value="F:alcohol dehydrogenase (NADP+) activity"/>
    <property type="evidence" value="ECO:0007669"/>
    <property type="project" value="UniProtKB-EC"/>
</dbReference>
<comment type="cofactor">
    <cofactor evidence="1 11">
        <name>Zn(2+)</name>
        <dbReference type="ChEBI" id="CHEBI:29105"/>
    </cofactor>
</comment>
<sequence>MSPINSSRGYAIHDQKDYKNFKLTDYELKREQADDVTVHVECCGTCGSDHHTISGGWGPFVAPFCVTGHEIVGEVVQVGSNVKNLQVGQRVGIGAQSSSCMECKYCKNDNENYCPVAWTDTYQGKYPNGDFSQGGYSTHVRAHQQFVFPLPEGLRSVDAASMLCAGVTSYSPLNRHNIGKGSKVGVVGLGGLGHYAVLFAKALGAEVVVFSHSERKKEDALKMGADEFVITNKGFEEKYKMSLDIIVCTSSSSSLPLNEFITTLDVGKHFVFVGMPEDEWPSLTSQAMAPNGAFVGSSHIGCRTEILKMLDLAVEKNVKPWITTRPMKEAAQSIEDVETGKARYRTILLQDIDREVQA</sequence>
<keyword evidence="6 11" id="KW-0862">Zinc</keyword>
<dbReference type="PROSITE" id="PS00059">
    <property type="entry name" value="ADH_ZINC"/>
    <property type="match status" value="1"/>
</dbReference>
<evidence type="ECO:0000313" key="15">
    <source>
        <dbReference type="Proteomes" id="UP000812966"/>
    </source>
</evidence>
<evidence type="ECO:0000259" key="13">
    <source>
        <dbReference type="Pfam" id="PF08240"/>
    </source>
</evidence>
<name>A0A8K0JRC9_9TREE</name>
<organism evidence="14 15">
    <name type="scientific">Filobasidium floriforme</name>
    <dbReference type="NCBI Taxonomy" id="5210"/>
    <lineage>
        <taxon>Eukaryota</taxon>
        <taxon>Fungi</taxon>
        <taxon>Dikarya</taxon>
        <taxon>Basidiomycota</taxon>
        <taxon>Agaricomycotina</taxon>
        <taxon>Tremellomycetes</taxon>
        <taxon>Filobasidiales</taxon>
        <taxon>Filobasidiaceae</taxon>
        <taxon>Filobasidium</taxon>
    </lineage>
</organism>
<proteinExistence type="inferred from homology"/>
<evidence type="ECO:0000256" key="8">
    <source>
        <dbReference type="ARBA" id="ARBA00023002"/>
    </source>
</evidence>
<dbReference type="InterPro" id="IPR013149">
    <property type="entry name" value="ADH-like_C"/>
</dbReference>
<keyword evidence="7" id="KW-0521">NADP</keyword>
<dbReference type="InterPro" id="IPR011032">
    <property type="entry name" value="GroES-like_sf"/>
</dbReference>
<dbReference type="Gene3D" id="3.90.180.10">
    <property type="entry name" value="Medium-chain alcohol dehydrogenases, catalytic domain"/>
    <property type="match status" value="1"/>
</dbReference>
<evidence type="ECO:0000256" key="2">
    <source>
        <dbReference type="ARBA" id="ARBA00008072"/>
    </source>
</evidence>
<dbReference type="PROSITE" id="PS00065">
    <property type="entry name" value="D_2_HYDROXYACID_DH_1"/>
    <property type="match status" value="1"/>
</dbReference>
<evidence type="ECO:0000256" key="5">
    <source>
        <dbReference type="ARBA" id="ARBA00022723"/>
    </source>
</evidence>
<evidence type="ECO:0000256" key="4">
    <source>
        <dbReference type="ARBA" id="ARBA00022553"/>
    </source>
</evidence>
<evidence type="ECO:0000313" key="14">
    <source>
        <dbReference type="EMBL" id="KAG7544333.1"/>
    </source>
</evidence>
<dbReference type="Pfam" id="PF00107">
    <property type="entry name" value="ADH_zinc_N"/>
    <property type="match status" value="1"/>
</dbReference>
<accession>A0A8K0JRC9</accession>
<keyword evidence="15" id="KW-1185">Reference proteome</keyword>
<evidence type="ECO:0000256" key="3">
    <source>
        <dbReference type="ARBA" id="ARBA00011738"/>
    </source>
</evidence>
<keyword evidence="8" id="KW-0560">Oxidoreductase</keyword>
<dbReference type="SUPFAM" id="SSF51735">
    <property type="entry name" value="NAD(P)-binding Rossmann-fold domains"/>
    <property type="match status" value="1"/>
</dbReference>
<comment type="similarity">
    <text evidence="2 11">Belongs to the zinc-containing alcohol dehydrogenase family.</text>
</comment>
<dbReference type="FunFam" id="3.40.50.720:FF:000158">
    <property type="entry name" value="Zinc-binding alcohol dehydrogenase"/>
    <property type="match status" value="1"/>
</dbReference>
<dbReference type="GO" id="GO:0006066">
    <property type="term" value="P:alcohol metabolic process"/>
    <property type="evidence" value="ECO:0007669"/>
    <property type="project" value="UniProtKB-ARBA"/>
</dbReference>
<feature type="domain" description="Alcohol dehydrogenase-like N-terminal" evidence="13">
    <location>
        <begin position="33"/>
        <end position="152"/>
    </location>
</feature>
<comment type="subunit">
    <text evidence="3">Homodimer.</text>
</comment>
<dbReference type="EC" id="1.1.1.2" evidence="9"/>
<evidence type="ECO:0000256" key="1">
    <source>
        <dbReference type="ARBA" id="ARBA00001947"/>
    </source>
</evidence>
<gene>
    <name evidence="14" type="ORF">FFLO_03294</name>
</gene>
<dbReference type="AlphaFoldDB" id="A0A8K0JRC9"/>
<dbReference type="Proteomes" id="UP000812966">
    <property type="component" value="Unassembled WGS sequence"/>
</dbReference>
<protein>
    <recommendedName>
        <fullName evidence="9">alcohol dehydrogenase (NADP(+))</fullName>
        <ecNumber evidence="9">1.1.1.2</ecNumber>
    </recommendedName>
</protein>
<dbReference type="SUPFAM" id="SSF50129">
    <property type="entry name" value="GroES-like"/>
    <property type="match status" value="1"/>
</dbReference>
<dbReference type="OrthoDB" id="1879366at2759"/>
<dbReference type="PANTHER" id="PTHR42683">
    <property type="entry name" value="ALDEHYDE REDUCTASE"/>
    <property type="match status" value="1"/>
</dbReference>
<keyword evidence="5 11" id="KW-0479">Metal-binding</keyword>
<dbReference type="InterPro" id="IPR002328">
    <property type="entry name" value="ADH_Zn_CS"/>
</dbReference>
<evidence type="ECO:0000256" key="9">
    <source>
        <dbReference type="ARBA" id="ARBA00024074"/>
    </source>
</evidence>
<dbReference type="InterPro" id="IPR036291">
    <property type="entry name" value="NAD(P)-bd_dom_sf"/>
</dbReference>